<evidence type="ECO:0000256" key="2">
    <source>
        <dbReference type="PROSITE-ProRule" id="PRU01161"/>
    </source>
</evidence>
<comment type="caution">
    <text evidence="2">Lacks conserved residue(s) required for the propagation of feature annotation.</text>
</comment>
<keyword evidence="2" id="KW-0378">Hydrolase</keyword>
<dbReference type="PROSITE" id="PS51635">
    <property type="entry name" value="PNPLA"/>
    <property type="match status" value="1"/>
</dbReference>
<keyword evidence="6" id="KW-1185">Reference proteome</keyword>
<feature type="short sequence motif" description="DGA/G" evidence="2">
    <location>
        <begin position="261"/>
        <end position="263"/>
    </location>
</feature>
<keyword evidence="1 2" id="KW-0443">Lipid metabolism</keyword>
<dbReference type="InterPro" id="IPR016035">
    <property type="entry name" value="Acyl_Trfase/lysoPLipase"/>
</dbReference>
<name>A0ABN6MY63_9BACT</name>
<feature type="domain" description="PNPLA" evidence="4">
    <location>
        <begin position="28"/>
        <end position="274"/>
    </location>
</feature>
<evidence type="ECO:0000256" key="1">
    <source>
        <dbReference type="ARBA" id="ARBA00023098"/>
    </source>
</evidence>
<dbReference type="EMBL" id="AP025591">
    <property type="protein sequence ID" value="BDG04732.1"/>
    <property type="molecule type" value="Genomic_DNA"/>
</dbReference>
<sequence length="754" mass="81079">MTGRRIALAAAVLLVSGVARSAQPPASITISGGVSLGSYEAGLIYYVVEAMRLNPAAARPKIVTGASAGSVNGFMAILQSCGGAVPDPTASLVWNAWIPLGLGKLHVPGQAQKTSAFSRAAFDAPLELIVRTWNAGLPESCDAVFGLSVTRLVPRVVTTEGERLRLPRVEEHFVVRVQGRGPGKAPRLTNYVDPRWKGEQALLPEQQDGEVVFSALVDALFASTAFPGAFPPQAVRHCVVRAGSSGARCPVADAREDLFVDGGVFDNTPVRLATRIAAAGLREDRGAGPRWMDAPDLTVRDLPPSLVLAYLSTEASTFPEPTNEPRAKKFETLLGVTTQVGGAFLATARAKNLLYVHDDSPDVFEHLIIPERHLPAASSPLGAFFGFVEGELRRFDFTLGMYDARRLAEARLGARLARAGAPPPRFPEDTPAAREAAAAWRRYVCLRAVMDGAPEPKEACAGEELRDFRIVLQTSIERLWNACAVLKDDTYDGDALCRRARRGEPVMQVPLVEPLAGDAWRRRGEENDAAYSMRLLAAHQFEFKDLGLRRDEASKAPATLRARFLSIGDSVAATQPTGQDLVVSTLVKMAADQVAYVPPRFTIWAMYGRDPEIGISKGFATRGVYVAPLRFHAALQLVGSEQLLSSEHGNFIMGVVAGAEYLPSWWSSTRLQPSLLLRGGWLFSSNDGGGFGKCPDPGSDVIGDCSRPTIQGGVAAAVLERVRLQLTANWYPPAGSGQKNQWALGPGIGVQWGF</sequence>
<keyword evidence="2" id="KW-0442">Lipid degradation</keyword>
<protein>
    <recommendedName>
        <fullName evidence="4">PNPLA domain-containing protein</fullName>
    </recommendedName>
</protein>
<dbReference type="InterPro" id="IPR002641">
    <property type="entry name" value="PNPLA_dom"/>
</dbReference>
<proteinExistence type="predicted"/>
<feature type="active site" description="Nucleophile" evidence="2">
    <location>
        <position position="67"/>
    </location>
</feature>
<feature type="short sequence motif" description="GXSXG" evidence="2">
    <location>
        <begin position="65"/>
        <end position="69"/>
    </location>
</feature>
<dbReference type="Proteomes" id="UP001162891">
    <property type="component" value="Chromosome"/>
</dbReference>
<evidence type="ECO:0000313" key="5">
    <source>
        <dbReference type="EMBL" id="BDG04732.1"/>
    </source>
</evidence>
<evidence type="ECO:0000256" key="3">
    <source>
        <dbReference type="SAM" id="SignalP"/>
    </source>
</evidence>
<feature type="active site" description="Proton acceptor" evidence="2">
    <location>
        <position position="261"/>
    </location>
</feature>
<evidence type="ECO:0000313" key="6">
    <source>
        <dbReference type="Proteomes" id="UP001162891"/>
    </source>
</evidence>
<dbReference type="Gene3D" id="3.40.1090.10">
    <property type="entry name" value="Cytosolic phospholipase A2 catalytic domain"/>
    <property type="match status" value="1"/>
</dbReference>
<keyword evidence="3" id="KW-0732">Signal</keyword>
<feature type="signal peptide" evidence="3">
    <location>
        <begin position="1"/>
        <end position="21"/>
    </location>
</feature>
<feature type="chain" id="PRO_5046647538" description="PNPLA domain-containing protein" evidence="3">
    <location>
        <begin position="22"/>
        <end position="754"/>
    </location>
</feature>
<accession>A0ABN6MY63</accession>
<reference evidence="6" key="1">
    <citation type="journal article" date="2022" name="Int. J. Syst. Evol. Microbiol.">
        <title>Anaeromyxobacter oryzae sp. nov., Anaeromyxobacter diazotrophicus sp. nov. and Anaeromyxobacter paludicola sp. nov., isolated from paddy soils.</title>
        <authorList>
            <person name="Itoh H."/>
            <person name="Xu Z."/>
            <person name="Mise K."/>
            <person name="Masuda Y."/>
            <person name="Ushijima N."/>
            <person name="Hayakawa C."/>
            <person name="Shiratori Y."/>
            <person name="Senoo K."/>
        </authorList>
    </citation>
    <scope>NUCLEOTIDE SEQUENCE [LARGE SCALE GENOMIC DNA]</scope>
    <source>
        <strain evidence="6">Red232</strain>
    </source>
</reference>
<dbReference type="Pfam" id="PF01734">
    <property type="entry name" value="Patatin"/>
    <property type="match status" value="1"/>
</dbReference>
<dbReference type="SUPFAM" id="SSF52151">
    <property type="entry name" value="FabD/lysophospholipase-like"/>
    <property type="match status" value="1"/>
</dbReference>
<gene>
    <name evidence="5" type="ORF">AMOR_37280</name>
</gene>
<dbReference type="RefSeq" id="WP_248353200.1">
    <property type="nucleotide sequence ID" value="NZ_AP025591.1"/>
</dbReference>
<organism evidence="5 6">
    <name type="scientific">Anaeromyxobacter oryzae</name>
    <dbReference type="NCBI Taxonomy" id="2918170"/>
    <lineage>
        <taxon>Bacteria</taxon>
        <taxon>Pseudomonadati</taxon>
        <taxon>Myxococcota</taxon>
        <taxon>Myxococcia</taxon>
        <taxon>Myxococcales</taxon>
        <taxon>Cystobacterineae</taxon>
        <taxon>Anaeromyxobacteraceae</taxon>
        <taxon>Anaeromyxobacter</taxon>
    </lineage>
</organism>
<evidence type="ECO:0000259" key="4">
    <source>
        <dbReference type="PROSITE" id="PS51635"/>
    </source>
</evidence>